<dbReference type="PROSITE" id="PS50850">
    <property type="entry name" value="MFS"/>
    <property type="match status" value="1"/>
</dbReference>
<proteinExistence type="inferred from homology"/>
<dbReference type="PANTHER" id="PTHR23500:SF458">
    <property type="entry name" value="MAJOR FACILITATOR SUPERFAMILY (MFS) PROFILE DOMAIN-CONTAINING PROTEIN"/>
    <property type="match status" value="1"/>
</dbReference>
<dbReference type="InterPro" id="IPR045262">
    <property type="entry name" value="STP/PLT_plant"/>
</dbReference>
<keyword evidence="5" id="KW-1133">Transmembrane helix</keyword>
<dbReference type="SUPFAM" id="SSF103473">
    <property type="entry name" value="MFS general substrate transporter"/>
    <property type="match status" value="1"/>
</dbReference>
<name>M8C982_AEGTA</name>
<evidence type="ECO:0000256" key="6">
    <source>
        <dbReference type="ARBA" id="ARBA00023136"/>
    </source>
</evidence>
<evidence type="ECO:0000256" key="1">
    <source>
        <dbReference type="ARBA" id="ARBA00004141"/>
    </source>
</evidence>
<evidence type="ECO:0000256" key="4">
    <source>
        <dbReference type="ARBA" id="ARBA00022692"/>
    </source>
</evidence>
<dbReference type="InterPro" id="IPR036259">
    <property type="entry name" value="MFS_trans_sf"/>
</dbReference>
<keyword evidence="6" id="KW-0472">Membrane</keyword>
<evidence type="ECO:0000259" key="7">
    <source>
        <dbReference type="PROSITE" id="PS50850"/>
    </source>
</evidence>
<reference evidence="8" key="1">
    <citation type="submission" date="2015-06" db="UniProtKB">
        <authorList>
            <consortium name="EnsemblPlants"/>
        </authorList>
    </citation>
    <scope>IDENTIFICATION</scope>
</reference>
<evidence type="ECO:0000256" key="3">
    <source>
        <dbReference type="ARBA" id="ARBA00022448"/>
    </source>
</evidence>
<feature type="domain" description="Major facilitator superfamily (MFS) profile" evidence="7">
    <location>
        <begin position="1"/>
        <end position="159"/>
    </location>
</feature>
<dbReference type="PROSITE" id="PS00217">
    <property type="entry name" value="SUGAR_TRANSPORT_2"/>
    <property type="match status" value="1"/>
</dbReference>
<evidence type="ECO:0000256" key="5">
    <source>
        <dbReference type="ARBA" id="ARBA00022989"/>
    </source>
</evidence>
<organism evidence="8">
    <name type="scientific">Aegilops tauschii</name>
    <name type="common">Tausch's goatgrass</name>
    <name type="synonym">Aegilops squarrosa</name>
    <dbReference type="NCBI Taxonomy" id="37682"/>
    <lineage>
        <taxon>Eukaryota</taxon>
        <taxon>Viridiplantae</taxon>
        <taxon>Streptophyta</taxon>
        <taxon>Embryophyta</taxon>
        <taxon>Tracheophyta</taxon>
        <taxon>Spermatophyta</taxon>
        <taxon>Magnoliopsida</taxon>
        <taxon>Liliopsida</taxon>
        <taxon>Poales</taxon>
        <taxon>Poaceae</taxon>
        <taxon>BOP clade</taxon>
        <taxon>Pooideae</taxon>
        <taxon>Triticodae</taxon>
        <taxon>Triticeae</taxon>
        <taxon>Triticinae</taxon>
        <taxon>Aegilops</taxon>
    </lineage>
</organism>
<dbReference type="InterPro" id="IPR020846">
    <property type="entry name" value="MFS_dom"/>
</dbReference>
<comment type="subcellular location">
    <subcellularLocation>
        <location evidence="1">Membrane</location>
        <topology evidence="1">Multi-pass membrane protein</topology>
    </subcellularLocation>
</comment>
<keyword evidence="4" id="KW-0812">Transmembrane</keyword>
<sequence>MDPFLERFCLAVFRQKNLVSLDNYCKYDNWALSACTSILYLSGQVSTLAATPVTRNYGRRASIICGDISFLIGAALNTVAANLMTLILGHVMLGVGIGFVSQGVPLYLSEMASAHLRGGLNMMFQLATMVGIFLANIINYGTQKIKPWGWRLSLGLVAP</sequence>
<keyword evidence="3" id="KW-0813">Transport</keyword>
<dbReference type="GO" id="GO:0015144">
    <property type="term" value="F:carbohydrate transmembrane transporter activity"/>
    <property type="evidence" value="ECO:0007669"/>
    <property type="project" value="InterPro"/>
</dbReference>
<dbReference type="GO" id="GO:0016020">
    <property type="term" value="C:membrane"/>
    <property type="evidence" value="ECO:0007669"/>
    <property type="project" value="UniProtKB-SubCell"/>
</dbReference>
<protein>
    <submittedName>
        <fullName evidence="8">Sugar transport protein 7</fullName>
    </submittedName>
</protein>
<evidence type="ECO:0000256" key="2">
    <source>
        <dbReference type="ARBA" id="ARBA00010992"/>
    </source>
</evidence>
<dbReference type="AlphaFoldDB" id="M8C982"/>
<dbReference type="EnsemblPlants" id="EMT30849">
    <property type="protein sequence ID" value="EMT30849"/>
    <property type="gene ID" value="F775_20256"/>
</dbReference>
<evidence type="ECO:0000313" key="8">
    <source>
        <dbReference type="EnsemblPlants" id="EMT30849"/>
    </source>
</evidence>
<dbReference type="Gene3D" id="1.20.1250.20">
    <property type="entry name" value="MFS general substrate transporter like domains"/>
    <property type="match status" value="1"/>
</dbReference>
<dbReference type="PANTHER" id="PTHR23500">
    <property type="entry name" value="SOLUTE CARRIER FAMILY 2, FACILITATED GLUCOSE TRANSPORTER"/>
    <property type="match status" value="1"/>
</dbReference>
<dbReference type="InterPro" id="IPR005828">
    <property type="entry name" value="MFS_sugar_transport-like"/>
</dbReference>
<comment type="similarity">
    <text evidence="2">Belongs to the major facilitator superfamily. Sugar transporter (TC 2.A.1.1) family.</text>
</comment>
<accession>M8C982</accession>
<dbReference type="InterPro" id="IPR005829">
    <property type="entry name" value="Sugar_transporter_CS"/>
</dbReference>
<dbReference type="Pfam" id="PF00083">
    <property type="entry name" value="Sugar_tr"/>
    <property type="match status" value="1"/>
</dbReference>